<dbReference type="Proteomes" id="UP001596043">
    <property type="component" value="Unassembled WGS sequence"/>
</dbReference>
<proteinExistence type="predicted"/>
<dbReference type="InterPro" id="IPR000305">
    <property type="entry name" value="GIY-YIG_endonuc"/>
</dbReference>
<dbReference type="InterPro" id="IPR035901">
    <property type="entry name" value="GIY-YIG_endonuc_sf"/>
</dbReference>
<dbReference type="InterPro" id="IPR047296">
    <property type="entry name" value="GIY-YIG_UvrC_Cho"/>
</dbReference>
<dbReference type="PANTHER" id="PTHR30231">
    <property type="entry name" value="DNA POLYMERASE III SUBUNIT EPSILON"/>
    <property type="match status" value="1"/>
</dbReference>
<dbReference type="Pfam" id="PF00929">
    <property type="entry name" value="RNase_T"/>
    <property type="match status" value="1"/>
</dbReference>
<dbReference type="Pfam" id="PF01541">
    <property type="entry name" value="GIY-YIG"/>
    <property type="match status" value="1"/>
</dbReference>
<dbReference type="SUPFAM" id="SSF82771">
    <property type="entry name" value="GIY-YIG endonuclease"/>
    <property type="match status" value="1"/>
</dbReference>
<gene>
    <name evidence="2" type="ORF">ACFO3O_20605</name>
</gene>
<dbReference type="SMART" id="SM00465">
    <property type="entry name" value="GIYc"/>
    <property type="match status" value="1"/>
</dbReference>
<dbReference type="CDD" id="cd06127">
    <property type="entry name" value="DEDDh"/>
    <property type="match status" value="1"/>
</dbReference>
<dbReference type="InterPro" id="IPR036397">
    <property type="entry name" value="RNaseH_sf"/>
</dbReference>
<organism evidence="2 3">
    <name type="scientific">Dokdonia ponticola</name>
    <dbReference type="NCBI Taxonomy" id="2041041"/>
    <lineage>
        <taxon>Bacteria</taxon>
        <taxon>Pseudomonadati</taxon>
        <taxon>Bacteroidota</taxon>
        <taxon>Flavobacteriia</taxon>
        <taxon>Flavobacteriales</taxon>
        <taxon>Flavobacteriaceae</taxon>
        <taxon>Dokdonia</taxon>
    </lineage>
</organism>
<keyword evidence="2" id="KW-0269">Exonuclease</keyword>
<dbReference type="PANTHER" id="PTHR30231:SF41">
    <property type="entry name" value="DNA POLYMERASE III SUBUNIT EPSILON"/>
    <property type="match status" value="1"/>
</dbReference>
<keyword evidence="2" id="KW-0378">Hydrolase</keyword>
<dbReference type="Gene3D" id="3.30.420.10">
    <property type="entry name" value="Ribonuclease H-like superfamily/Ribonuclease H"/>
    <property type="match status" value="1"/>
</dbReference>
<evidence type="ECO:0000313" key="2">
    <source>
        <dbReference type="EMBL" id="MFC4636320.1"/>
    </source>
</evidence>
<keyword evidence="2" id="KW-0540">Nuclease</keyword>
<protein>
    <submittedName>
        <fullName evidence="2">Exonuclease domain-containing protein</fullName>
    </submittedName>
</protein>
<accession>A0ABV9I4W3</accession>
<dbReference type="InterPro" id="IPR006054">
    <property type="entry name" value="DnaQ"/>
</dbReference>
<reference evidence="3" key="1">
    <citation type="journal article" date="2019" name="Int. J. Syst. Evol. Microbiol.">
        <title>The Global Catalogue of Microorganisms (GCM) 10K type strain sequencing project: providing services to taxonomists for standard genome sequencing and annotation.</title>
        <authorList>
            <consortium name="The Broad Institute Genomics Platform"/>
            <consortium name="The Broad Institute Genome Sequencing Center for Infectious Disease"/>
            <person name="Wu L."/>
            <person name="Ma J."/>
        </authorList>
    </citation>
    <scope>NUCLEOTIDE SEQUENCE [LARGE SCALE GENOMIC DNA]</scope>
    <source>
        <strain evidence="3">YJ-61-S</strain>
    </source>
</reference>
<dbReference type="PROSITE" id="PS50164">
    <property type="entry name" value="GIY_YIG"/>
    <property type="match status" value="1"/>
</dbReference>
<dbReference type="SUPFAM" id="SSF53098">
    <property type="entry name" value="Ribonuclease H-like"/>
    <property type="match status" value="1"/>
</dbReference>
<dbReference type="EMBL" id="JBHSFV010000018">
    <property type="protein sequence ID" value="MFC4636320.1"/>
    <property type="molecule type" value="Genomic_DNA"/>
</dbReference>
<dbReference type="NCBIfam" id="TIGR00573">
    <property type="entry name" value="dnaq"/>
    <property type="match status" value="1"/>
</dbReference>
<evidence type="ECO:0000259" key="1">
    <source>
        <dbReference type="PROSITE" id="PS50164"/>
    </source>
</evidence>
<evidence type="ECO:0000313" key="3">
    <source>
        <dbReference type="Proteomes" id="UP001596043"/>
    </source>
</evidence>
<dbReference type="RefSeq" id="WP_379982400.1">
    <property type="nucleotide sequence ID" value="NZ_JBHSFV010000018.1"/>
</dbReference>
<dbReference type="Gene3D" id="3.40.1440.10">
    <property type="entry name" value="GIY-YIG endonuclease"/>
    <property type="match status" value="1"/>
</dbReference>
<dbReference type="InterPro" id="IPR013520">
    <property type="entry name" value="Ribonucl_H"/>
</dbReference>
<sequence>MNAKYTIIDVETTGGVRYGRMTEICIITVIHGKVVDIYSSLINPEESIPRTITALTGITNEMVAHAPRFYEIADIIEEKTKDALFVAHNVNFDFGFLKKEFEMIGRTFQRKKLCTVRLSRKLIPGLYSYSLGNLCTSIGISLKGAHRAEADTRATTELFLRLMNIDKDADFSTFTTFLHKSSRQATLPPHIPTEDFEKLPESAGVYIFRDKAGKEIYVGKAINIKKRVLSHIYSKTQKSINLCTETYHLDYEETGNELTALLLEADYIRRFYPKYNRAQKRPTTTYQIISYENQMGVIQLALGTTKSTINSVLTLYNKEIALETLMKLCEDYELCPKYCSLQSTPAGCSHYKIKNCKGICMGSENAADYNTRVHRALDALVSEQETYIIKEKGRTPSENCLILVEQGEYKGYGFIDHDVAITDFDGFKTHITPFKNTYHTTKIMSGYMRKNSKRNIMRAEVYVEGIASFRSQ</sequence>
<dbReference type="InterPro" id="IPR012337">
    <property type="entry name" value="RNaseH-like_sf"/>
</dbReference>
<comment type="caution">
    <text evidence="2">The sequence shown here is derived from an EMBL/GenBank/DDBJ whole genome shotgun (WGS) entry which is preliminary data.</text>
</comment>
<dbReference type="CDD" id="cd10434">
    <property type="entry name" value="GIY-YIG_UvrC_Cho"/>
    <property type="match status" value="1"/>
</dbReference>
<name>A0ABV9I4W3_9FLAO</name>
<feature type="domain" description="GIY-YIG" evidence="1">
    <location>
        <begin position="201"/>
        <end position="277"/>
    </location>
</feature>
<dbReference type="GO" id="GO:0004527">
    <property type="term" value="F:exonuclease activity"/>
    <property type="evidence" value="ECO:0007669"/>
    <property type="project" value="UniProtKB-KW"/>
</dbReference>
<keyword evidence="3" id="KW-1185">Reference proteome</keyword>
<dbReference type="SMART" id="SM00479">
    <property type="entry name" value="EXOIII"/>
    <property type="match status" value="1"/>
</dbReference>